<feature type="region of interest" description="Disordered" evidence="8">
    <location>
        <begin position="202"/>
        <end position="233"/>
    </location>
</feature>
<dbReference type="NCBIfam" id="NF004785">
    <property type="entry name" value="PRK06132.1-2"/>
    <property type="match status" value="1"/>
</dbReference>
<keyword evidence="5 7" id="KW-0573">Peptidoglycan synthesis</keyword>
<dbReference type="PROSITE" id="PS52029">
    <property type="entry name" value="LD_TPASE"/>
    <property type="match status" value="1"/>
</dbReference>
<evidence type="ECO:0000256" key="5">
    <source>
        <dbReference type="ARBA" id="ARBA00022984"/>
    </source>
</evidence>
<dbReference type="RefSeq" id="WP_090875450.1">
    <property type="nucleotide sequence ID" value="NZ_FMXQ01000002.1"/>
</dbReference>
<dbReference type="EMBL" id="FMXQ01000002">
    <property type="protein sequence ID" value="SDB15332.1"/>
    <property type="molecule type" value="Genomic_DNA"/>
</dbReference>
<dbReference type="SUPFAM" id="SSF141523">
    <property type="entry name" value="L,D-transpeptidase catalytic domain-like"/>
    <property type="match status" value="1"/>
</dbReference>
<feature type="active site" description="Proton donor/acceptor" evidence="7">
    <location>
        <position position="133"/>
    </location>
</feature>
<dbReference type="InterPro" id="IPR016915">
    <property type="entry name" value="UCP029342"/>
</dbReference>
<dbReference type="UniPathway" id="UPA00219"/>
<dbReference type="InterPro" id="IPR050979">
    <property type="entry name" value="LD-transpeptidase"/>
</dbReference>
<dbReference type="Gene3D" id="2.40.440.10">
    <property type="entry name" value="L,D-transpeptidase catalytic domain-like"/>
    <property type="match status" value="1"/>
</dbReference>
<dbReference type="PANTHER" id="PTHR30582">
    <property type="entry name" value="L,D-TRANSPEPTIDASE"/>
    <property type="match status" value="1"/>
</dbReference>
<protein>
    <submittedName>
        <fullName evidence="10">L,D-transpeptidase catalytic domain</fullName>
    </submittedName>
</protein>
<dbReference type="GO" id="GO:0018104">
    <property type="term" value="P:peptidoglycan-protein cross-linking"/>
    <property type="evidence" value="ECO:0007669"/>
    <property type="project" value="TreeGrafter"/>
</dbReference>
<evidence type="ECO:0000313" key="10">
    <source>
        <dbReference type="EMBL" id="SDB15332.1"/>
    </source>
</evidence>
<evidence type="ECO:0000259" key="9">
    <source>
        <dbReference type="PROSITE" id="PS52029"/>
    </source>
</evidence>
<evidence type="ECO:0000256" key="6">
    <source>
        <dbReference type="ARBA" id="ARBA00023316"/>
    </source>
</evidence>
<dbReference type="GO" id="GO:0071555">
    <property type="term" value="P:cell wall organization"/>
    <property type="evidence" value="ECO:0007669"/>
    <property type="project" value="UniProtKB-UniRule"/>
</dbReference>
<keyword evidence="3" id="KW-0808">Transferase</keyword>
<dbReference type="PIRSF" id="PIRSF029342">
    <property type="entry name" value="UCP029342_ErfK/YbiS/YcfS/YnhG"/>
    <property type="match status" value="1"/>
</dbReference>
<dbReference type="AlphaFoldDB" id="A0A1G6B414"/>
<dbReference type="GO" id="GO:0016740">
    <property type="term" value="F:transferase activity"/>
    <property type="evidence" value="ECO:0007669"/>
    <property type="project" value="UniProtKB-KW"/>
</dbReference>
<comment type="similarity">
    <text evidence="2">Belongs to the YkuD family.</text>
</comment>
<reference evidence="10 11" key="1">
    <citation type="submission" date="2016-10" db="EMBL/GenBank/DDBJ databases">
        <authorList>
            <person name="de Groot N.N."/>
        </authorList>
    </citation>
    <scope>NUCLEOTIDE SEQUENCE [LARGE SCALE GENOMIC DNA]</scope>
    <source>
        <strain evidence="10 11">ATCC 35022</strain>
    </source>
</reference>
<dbReference type="CDD" id="cd16913">
    <property type="entry name" value="YkuD_like"/>
    <property type="match status" value="1"/>
</dbReference>
<dbReference type="GO" id="GO:0005576">
    <property type="term" value="C:extracellular region"/>
    <property type="evidence" value="ECO:0007669"/>
    <property type="project" value="TreeGrafter"/>
</dbReference>
<feature type="domain" description="L,D-TPase catalytic" evidence="9">
    <location>
        <begin position="61"/>
        <end position="170"/>
    </location>
</feature>
<proteinExistence type="inferred from homology"/>
<gene>
    <name evidence="10" type="ORF">SAMN02982931_01196</name>
</gene>
<dbReference type="PANTHER" id="PTHR30582:SF2">
    <property type="entry name" value="L,D-TRANSPEPTIDASE YCIB-RELATED"/>
    <property type="match status" value="1"/>
</dbReference>
<keyword evidence="6 7" id="KW-0961">Cell wall biogenesis/degradation</keyword>
<evidence type="ECO:0000256" key="2">
    <source>
        <dbReference type="ARBA" id="ARBA00005992"/>
    </source>
</evidence>
<organism evidence="10 11">
    <name type="scientific">Bauldia litoralis</name>
    <dbReference type="NCBI Taxonomy" id="665467"/>
    <lineage>
        <taxon>Bacteria</taxon>
        <taxon>Pseudomonadati</taxon>
        <taxon>Pseudomonadota</taxon>
        <taxon>Alphaproteobacteria</taxon>
        <taxon>Hyphomicrobiales</taxon>
        <taxon>Kaistiaceae</taxon>
        <taxon>Bauldia</taxon>
    </lineage>
</organism>
<evidence type="ECO:0000256" key="4">
    <source>
        <dbReference type="ARBA" id="ARBA00022960"/>
    </source>
</evidence>
<evidence type="ECO:0000313" key="11">
    <source>
        <dbReference type="Proteomes" id="UP000199071"/>
    </source>
</evidence>
<comment type="pathway">
    <text evidence="1 7">Cell wall biogenesis; peptidoglycan biosynthesis.</text>
</comment>
<evidence type="ECO:0000256" key="1">
    <source>
        <dbReference type="ARBA" id="ARBA00004752"/>
    </source>
</evidence>
<dbReference type="InterPro" id="IPR005490">
    <property type="entry name" value="LD_TPept_cat_dom"/>
</dbReference>
<sequence>MNFAKRPSRRVIIGGFAATAGLAIVERHLIGSALAGLVSDPTNLQTGDFTWQPERSPSGPVAIIVSLPEQQVYVYRNGVEIAVSTCSTGKPGHSTPTGVFTILQKDKHHHSSTYNNAPMPNMNRLTWGGIALHAGKLPGYPASHGCVRLPMEFSELLFSVTHLGTPVIIANAHSAPADVVHPGQILSADARAEFAHVEDTKAKTPEAAHPVSQVAAASEVPTPRINPRDEAPAEPAVAEVVPATAILVSSVDQRIIVMDNGEIVAEGTATIEQPDDPLGHHVFVLSDVNDTDDHLHWHTFGYQHEIGPDADAADLDTIHRIKGEHSVIEAIRTRMHPGTIMVTVDQPLHEDTRSVRDFTVITTEDVG</sequence>
<accession>A0A1G6B414</accession>
<dbReference type="Pfam" id="PF03734">
    <property type="entry name" value="YkuD"/>
    <property type="match status" value="1"/>
</dbReference>
<feature type="active site" description="Nucleophile" evidence="7">
    <location>
        <position position="146"/>
    </location>
</feature>
<evidence type="ECO:0000256" key="7">
    <source>
        <dbReference type="PROSITE-ProRule" id="PRU01373"/>
    </source>
</evidence>
<keyword evidence="4 7" id="KW-0133">Cell shape</keyword>
<keyword evidence="11" id="KW-1185">Reference proteome</keyword>
<evidence type="ECO:0000256" key="8">
    <source>
        <dbReference type="SAM" id="MobiDB-lite"/>
    </source>
</evidence>
<dbReference type="Proteomes" id="UP000199071">
    <property type="component" value="Unassembled WGS sequence"/>
</dbReference>
<dbReference type="GO" id="GO:0071972">
    <property type="term" value="F:peptidoglycan L,D-transpeptidase activity"/>
    <property type="evidence" value="ECO:0007669"/>
    <property type="project" value="TreeGrafter"/>
</dbReference>
<dbReference type="OrthoDB" id="463216at2"/>
<name>A0A1G6B414_9HYPH</name>
<dbReference type="InterPro" id="IPR038063">
    <property type="entry name" value="Transpep_catalytic_dom"/>
</dbReference>
<evidence type="ECO:0000256" key="3">
    <source>
        <dbReference type="ARBA" id="ARBA00022679"/>
    </source>
</evidence>
<dbReference type="GO" id="GO:0008360">
    <property type="term" value="P:regulation of cell shape"/>
    <property type="evidence" value="ECO:0007669"/>
    <property type="project" value="UniProtKB-UniRule"/>
</dbReference>
<dbReference type="STRING" id="665467.SAMN02982931_01196"/>